<dbReference type="Pfam" id="PF13409">
    <property type="entry name" value="GST_N_2"/>
    <property type="match status" value="1"/>
</dbReference>
<dbReference type="InterPro" id="IPR034345">
    <property type="entry name" value="Gtt2-like_N"/>
</dbReference>
<keyword evidence="4" id="KW-1185">Reference proteome</keyword>
<dbReference type="Pfam" id="PF00043">
    <property type="entry name" value="GST_C"/>
    <property type="match status" value="1"/>
</dbReference>
<name>A0A136A4S2_9ALTE</name>
<dbReference type="Proteomes" id="UP000070299">
    <property type="component" value="Unassembled WGS sequence"/>
</dbReference>
<dbReference type="GO" id="GO:0005737">
    <property type="term" value="C:cytoplasm"/>
    <property type="evidence" value="ECO:0007669"/>
    <property type="project" value="TreeGrafter"/>
</dbReference>
<sequence>MKIYETSTAPSPRRVRIFLAEKNIPMNYVQVDIAGGENLSDVLRAKNPMAKIPILELDDGTCISETISICRYFETLQPEPVLFGCGALQIAQIDMWQRFVELHLFSNVGMCFQHTTGYFSDRMKPNQEYGLEAGVQATKFLDILDKQLSQYQYVAGDAFSVADITALCALDFARVVNIRLADNHVHLKRWYALVNQRPSSKA</sequence>
<keyword evidence="3" id="KW-0808">Transferase</keyword>
<accession>A0A136A4S2</accession>
<reference evidence="4" key="1">
    <citation type="submission" date="2016-02" db="EMBL/GenBank/DDBJ databases">
        <authorList>
            <person name="Schultz-Johansen M."/>
            <person name="Glaring M.A."/>
            <person name="Bech P.K."/>
            <person name="Stougaard P."/>
        </authorList>
    </citation>
    <scope>NUCLEOTIDE SEQUENCE [LARGE SCALE GENOMIC DNA]</scope>
    <source>
        <strain evidence="4">S66</strain>
    </source>
</reference>
<dbReference type="Gene3D" id="3.40.30.10">
    <property type="entry name" value="Glutaredoxin"/>
    <property type="match status" value="1"/>
</dbReference>
<feature type="domain" description="GST C-terminal" evidence="2">
    <location>
        <begin position="86"/>
        <end position="202"/>
    </location>
</feature>
<dbReference type="PANTHER" id="PTHR43986">
    <property type="entry name" value="ELONGATION FACTOR 1-GAMMA"/>
    <property type="match status" value="1"/>
</dbReference>
<dbReference type="InterPro" id="IPR036249">
    <property type="entry name" value="Thioredoxin-like_sf"/>
</dbReference>
<dbReference type="PROSITE" id="PS50405">
    <property type="entry name" value="GST_CTER"/>
    <property type="match status" value="1"/>
</dbReference>
<dbReference type="InterPro" id="IPR010987">
    <property type="entry name" value="Glutathione-S-Trfase_C-like"/>
</dbReference>
<dbReference type="STRING" id="1799789.AX660_09705"/>
<dbReference type="InterPro" id="IPR004045">
    <property type="entry name" value="Glutathione_S-Trfase_N"/>
</dbReference>
<dbReference type="InterPro" id="IPR004046">
    <property type="entry name" value="GST_C"/>
</dbReference>
<protein>
    <submittedName>
        <fullName evidence="3">Glutathione S-transferase</fullName>
    </submittedName>
</protein>
<dbReference type="InterPro" id="IPR036282">
    <property type="entry name" value="Glutathione-S-Trfase_C_sf"/>
</dbReference>
<dbReference type="RefSeq" id="WP_068374312.1">
    <property type="nucleotide sequence ID" value="NZ_LSNE01000003.1"/>
</dbReference>
<dbReference type="SFLD" id="SFLDG00358">
    <property type="entry name" value="Main_(cytGST)"/>
    <property type="match status" value="1"/>
</dbReference>
<dbReference type="Gene3D" id="1.20.1050.10">
    <property type="match status" value="1"/>
</dbReference>
<dbReference type="PANTHER" id="PTHR43986:SF1">
    <property type="entry name" value="ELONGATION FACTOR 1-GAMMA"/>
    <property type="match status" value="1"/>
</dbReference>
<dbReference type="SUPFAM" id="SSF52833">
    <property type="entry name" value="Thioredoxin-like"/>
    <property type="match status" value="1"/>
</dbReference>
<dbReference type="GO" id="GO:0006414">
    <property type="term" value="P:translational elongation"/>
    <property type="evidence" value="ECO:0007669"/>
    <property type="project" value="TreeGrafter"/>
</dbReference>
<dbReference type="AlphaFoldDB" id="A0A136A4S2"/>
<evidence type="ECO:0000259" key="2">
    <source>
        <dbReference type="PROSITE" id="PS50405"/>
    </source>
</evidence>
<comment type="caution">
    <text evidence="3">The sequence shown here is derived from an EMBL/GenBank/DDBJ whole genome shotgun (WGS) entry which is preliminary data.</text>
</comment>
<evidence type="ECO:0000259" key="1">
    <source>
        <dbReference type="PROSITE" id="PS50404"/>
    </source>
</evidence>
<gene>
    <name evidence="3" type="ORF">AX660_09705</name>
</gene>
<organism evidence="3 4">
    <name type="scientific">Paraglaciecola hydrolytica</name>
    <dbReference type="NCBI Taxonomy" id="1799789"/>
    <lineage>
        <taxon>Bacteria</taxon>
        <taxon>Pseudomonadati</taxon>
        <taxon>Pseudomonadota</taxon>
        <taxon>Gammaproteobacteria</taxon>
        <taxon>Alteromonadales</taxon>
        <taxon>Alteromonadaceae</taxon>
        <taxon>Paraglaciecola</taxon>
    </lineage>
</organism>
<evidence type="ECO:0000313" key="4">
    <source>
        <dbReference type="Proteomes" id="UP000070299"/>
    </source>
</evidence>
<dbReference type="InterPro" id="IPR050802">
    <property type="entry name" value="EF-GSTs"/>
</dbReference>
<feature type="domain" description="GST N-terminal" evidence="1">
    <location>
        <begin position="1"/>
        <end position="81"/>
    </location>
</feature>
<dbReference type="GO" id="GO:0016740">
    <property type="term" value="F:transferase activity"/>
    <property type="evidence" value="ECO:0007669"/>
    <property type="project" value="UniProtKB-KW"/>
</dbReference>
<dbReference type="InterPro" id="IPR040079">
    <property type="entry name" value="Glutathione_S-Trfase"/>
</dbReference>
<proteinExistence type="predicted"/>
<evidence type="ECO:0000313" key="3">
    <source>
        <dbReference type="EMBL" id="KXI30248.1"/>
    </source>
</evidence>
<dbReference type="CDD" id="cd03051">
    <property type="entry name" value="GST_N_GTT2_like"/>
    <property type="match status" value="1"/>
</dbReference>
<dbReference type="EMBL" id="LSNE01000003">
    <property type="protein sequence ID" value="KXI30248.1"/>
    <property type="molecule type" value="Genomic_DNA"/>
</dbReference>
<dbReference type="OrthoDB" id="9797500at2"/>
<dbReference type="PROSITE" id="PS50404">
    <property type="entry name" value="GST_NTER"/>
    <property type="match status" value="1"/>
</dbReference>
<dbReference type="SFLD" id="SFLDS00019">
    <property type="entry name" value="Glutathione_Transferase_(cytos"/>
    <property type="match status" value="1"/>
</dbReference>
<dbReference type="SUPFAM" id="SSF47616">
    <property type="entry name" value="GST C-terminal domain-like"/>
    <property type="match status" value="1"/>
</dbReference>